<dbReference type="AlphaFoldDB" id="A0A0W0VCC2"/>
<dbReference type="NCBIfam" id="NF011305">
    <property type="entry name" value="PRK14716.1-3"/>
    <property type="match status" value="1"/>
</dbReference>
<dbReference type="PANTHER" id="PTHR43867">
    <property type="entry name" value="CELLULOSE SYNTHASE CATALYTIC SUBUNIT A [UDP-FORMING]"/>
    <property type="match status" value="1"/>
</dbReference>
<comment type="subcellular location">
    <subcellularLocation>
        <location evidence="1">Membrane</location>
        <topology evidence="1">Multi-pass membrane protein</topology>
    </subcellularLocation>
</comment>
<dbReference type="GO" id="GO:0016757">
    <property type="term" value="F:glycosyltransferase activity"/>
    <property type="evidence" value="ECO:0007669"/>
    <property type="project" value="UniProtKB-KW"/>
</dbReference>
<evidence type="ECO:0000256" key="6">
    <source>
        <dbReference type="ARBA" id="ARBA00023136"/>
    </source>
</evidence>
<feature type="transmembrane region" description="Helical" evidence="7">
    <location>
        <begin position="401"/>
        <end position="418"/>
    </location>
</feature>
<proteinExistence type="predicted"/>
<keyword evidence="2" id="KW-0328">Glycosyltransferase</keyword>
<dbReference type="Pfam" id="PF13641">
    <property type="entry name" value="Glyco_tranf_2_3"/>
    <property type="match status" value="1"/>
</dbReference>
<sequence>MESTYVIVVFLVMWYFLIFLALLFIASGVDDLFFDFYYWIRYLIRKWQSRSFKPLTYEKLVSIDEKYIAVLIPCWHEAGVIGTMLKHNCYSIEYTKYVLFVGVYPNDPQTVAEVRDVEALISNVHCVIGEHSGPTNKAANLNGIYTYVKQFEEKQGMQFDIFVFHDSEDVIHPLSFKLYNFLIPRKDMIQIPVFPLEVNHWNFTHWLYADEFSEIHTKDIIVREAIRGHVPSAGVGTAFSRSALKAIENPTTHQPFSTDSLTEDYHTSLAIRLEGLKQIFVTQTIIRMKWQRRGLIRKRYVLKKTKEYIATRALFPMEYKKAVRQKARWIIGIVFQEWLHSKWPKSWKVKYTLAHDRKSFIAHFINGFGYFVLIFWLIYGLFTYSKPEYPSLQEQLNLHPWVWGLIIAVTFLMLQRMLQRFIAVYRVYGVIPAILSIPRTPYGNLLNLHAILRAYRVYFSTLGDSKTPSKQPGWDKTEHQYPGSHILISYRRRLGDLLLQNNFISAEQLEKAILEQRKTGERLGRVLEKLHYIDEKFLTDVLAKQYNLELFPKSQIPPKPEDFSSKDYKWLIEQNAFVISFEPQKKIIKIGIEDPTNEFLIENIILRFQSFNLQFVLLDSSR</sequence>
<comment type="caution">
    <text evidence="8">The sequence shown here is derived from an EMBL/GenBank/DDBJ whole genome shotgun (WGS) entry which is preliminary data.</text>
</comment>
<dbReference type="STRING" id="456.Ljor_1579"/>
<reference evidence="8 9" key="1">
    <citation type="submission" date="2015-11" db="EMBL/GenBank/DDBJ databases">
        <title>Genomic analysis of 38 Legionella species identifies large and diverse effector repertoires.</title>
        <authorList>
            <person name="Burstein D."/>
            <person name="Amaro F."/>
            <person name="Zusman T."/>
            <person name="Lifshitz Z."/>
            <person name="Cohen O."/>
            <person name="Gilbert J.A."/>
            <person name="Pupko T."/>
            <person name="Shuman H.A."/>
            <person name="Segal G."/>
        </authorList>
    </citation>
    <scope>NUCLEOTIDE SEQUENCE [LARGE SCALE GENOMIC DNA]</scope>
    <source>
        <strain evidence="8 9">BL-540</strain>
    </source>
</reference>
<evidence type="ECO:0000256" key="4">
    <source>
        <dbReference type="ARBA" id="ARBA00022692"/>
    </source>
</evidence>
<dbReference type="GO" id="GO:0016020">
    <property type="term" value="C:membrane"/>
    <property type="evidence" value="ECO:0007669"/>
    <property type="project" value="UniProtKB-SubCell"/>
</dbReference>
<keyword evidence="3" id="KW-0808">Transferase</keyword>
<dbReference type="RefSeq" id="WP_058471044.1">
    <property type="nucleotide sequence ID" value="NZ_CAAAIC010000003.1"/>
</dbReference>
<feature type="transmembrane region" description="Helical" evidence="7">
    <location>
        <begin position="360"/>
        <end position="381"/>
    </location>
</feature>
<feature type="transmembrane region" description="Helical" evidence="7">
    <location>
        <begin position="12"/>
        <end position="40"/>
    </location>
</feature>
<dbReference type="OrthoDB" id="5294733at2"/>
<evidence type="ECO:0000313" key="9">
    <source>
        <dbReference type="Proteomes" id="UP000055035"/>
    </source>
</evidence>
<dbReference type="InterPro" id="IPR050321">
    <property type="entry name" value="Glycosyltr_2/OpgH_subfam"/>
</dbReference>
<gene>
    <name evidence="8" type="ORF">Ljor_1579</name>
</gene>
<dbReference type="InterPro" id="IPR029044">
    <property type="entry name" value="Nucleotide-diphossugar_trans"/>
</dbReference>
<dbReference type="Proteomes" id="UP000055035">
    <property type="component" value="Unassembled WGS sequence"/>
</dbReference>
<dbReference type="EMBL" id="LNYJ01000011">
    <property type="protein sequence ID" value="KTD17273.1"/>
    <property type="molecule type" value="Genomic_DNA"/>
</dbReference>
<accession>A0A0W0VCC2</accession>
<evidence type="ECO:0000313" key="8">
    <source>
        <dbReference type="EMBL" id="KTD17273.1"/>
    </source>
</evidence>
<evidence type="ECO:0000256" key="2">
    <source>
        <dbReference type="ARBA" id="ARBA00022676"/>
    </source>
</evidence>
<evidence type="ECO:0000256" key="3">
    <source>
        <dbReference type="ARBA" id="ARBA00022679"/>
    </source>
</evidence>
<keyword evidence="4 7" id="KW-0812">Transmembrane</keyword>
<keyword evidence="9" id="KW-1185">Reference proteome</keyword>
<dbReference type="PATRIC" id="fig|456.5.peg.1687"/>
<evidence type="ECO:0000256" key="7">
    <source>
        <dbReference type="SAM" id="Phobius"/>
    </source>
</evidence>
<name>A0A0W0VCC2_9GAMM</name>
<evidence type="ECO:0000256" key="1">
    <source>
        <dbReference type="ARBA" id="ARBA00004141"/>
    </source>
</evidence>
<dbReference type="PANTHER" id="PTHR43867:SF2">
    <property type="entry name" value="CELLULOSE SYNTHASE CATALYTIC SUBUNIT A [UDP-FORMING]"/>
    <property type="match status" value="1"/>
</dbReference>
<protein>
    <submittedName>
        <fullName evidence="8">Bacteriophage N4 adsorption protein B</fullName>
    </submittedName>
</protein>
<keyword evidence="6 7" id="KW-0472">Membrane</keyword>
<dbReference type="InterPro" id="IPR037257">
    <property type="entry name" value="T2SS_E_N_sf"/>
</dbReference>
<evidence type="ECO:0000256" key="5">
    <source>
        <dbReference type="ARBA" id="ARBA00022989"/>
    </source>
</evidence>
<organism evidence="8 9">
    <name type="scientific">Legionella jordanis</name>
    <dbReference type="NCBI Taxonomy" id="456"/>
    <lineage>
        <taxon>Bacteria</taxon>
        <taxon>Pseudomonadati</taxon>
        <taxon>Pseudomonadota</taxon>
        <taxon>Gammaproteobacteria</taxon>
        <taxon>Legionellales</taxon>
        <taxon>Legionellaceae</taxon>
        <taxon>Legionella</taxon>
    </lineage>
</organism>
<keyword evidence="5 7" id="KW-1133">Transmembrane helix</keyword>
<dbReference type="SUPFAM" id="SSF53448">
    <property type="entry name" value="Nucleotide-diphospho-sugar transferases"/>
    <property type="match status" value="1"/>
</dbReference>
<dbReference type="SUPFAM" id="SSF160246">
    <property type="entry name" value="EspE N-terminal domain-like"/>
    <property type="match status" value="1"/>
</dbReference>
<dbReference type="Gene3D" id="3.90.550.10">
    <property type="entry name" value="Spore Coat Polysaccharide Biosynthesis Protein SpsA, Chain A"/>
    <property type="match status" value="1"/>
</dbReference>